<dbReference type="Proteomes" id="UP000053675">
    <property type="component" value="Unassembled WGS sequence"/>
</dbReference>
<name>A0A084U957_9HYPH</name>
<dbReference type="PATRIC" id="fig|472175.3.peg.527"/>
<dbReference type="InterPro" id="IPR036709">
    <property type="entry name" value="Autotransporte_beta_dom_sf"/>
</dbReference>
<protein>
    <recommendedName>
        <fullName evidence="1">Autotransporter domain-containing protein</fullName>
    </recommendedName>
</protein>
<dbReference type="InterPro" id="IPR005546">
    <property type="entry name" value="Autotransporte_beta"/>
</dbReference>
<reference evidence="2 3" key="1">
    <citation type="submission" date="2014-05" db="EMBL/GenBank/DDBJ databases">
        <title>Draft Genome Sequence of Nitratireductor basaltis Strain UMTGB225, A Marine Bacterium Isolated from Green Barrel Tunicate.</title>
        <authorList>
            <person name="Gan H.Y."/>
        </authorList>
    </citation>
    <scope>NUCLEOTIDE SEQUENCE [LARGE SCALE GENOMIC DNA]</scope>
    <source>
        <strain evidence="2 3">UMTGB225</strain>
    </source>
</reference>
<gene>
    <name evidence="2" type="ORF">EL18_00509</name>
</gene>
<dbReference type="RefSeq" id="WP_036479459.1">
    <property type="nucleotide sequence ID" value="NZ_JMQM01000001.1"/>
</dbReference>
<evidence type="ECO:0000313" key="2">
    <source>
        <dbReference type="EMBL" id="KFB09493.1"/>
    </source>
</evidence>
<organism evidence="2 3">
    <name type="scientific">Nitratireductor basaltis</name>
    <dbReference type="NCBI Taxonomy" id="472175"/>
    <lineage>
        <taxon>Bacteria</taxon>
        <taxon>Pseudomonadati</taxon>
        <taxon>Pseudomonadota</taxon>
        <taxon>Alphaproteobacteria</taxon>
        <taxon>Hyphomicrobiales</taxon>
        <taxon>Phyllobacteriaceae</taxon>
        <taxon>Nitratireductor</taxon>
    </lineage>
</organism>
<dbReference type="OrthoDB" id="6053567at2"/>
<evidence type="ECO:0000313" key="3">
    <source>
        <dbReference type="Proteomes" id="UP000053675"/>
    </source>
</evidence>
<comment type="caution">
    <text evidence="2">The sequence shown here is derived from an EMBL/GenBank/DDBJ whole genome shotgun (WGS) entry which is preliminary data.</text>
</comment>
<sequence length="848" mass="86377">MDARRLKYVVPCMLAVTAVYGGDEAQAACSWTDGVAILCDQVSLHSPFDTIVLNGASHDIKSGTTYGGSSGADLAGVGSTATYSGIIDAGRNNDLLELTDVTILGESNPYSGGIAIEQPQNGSIFGGAGRDTIILNRVTTSGNVVGDAAGSAFPDGIGNDDIFVITDSNIGGTIMMGNASPNDDDEVTINGSSVIAGGIGARLLERGNDTITINNGTIGANGAGESVFAGAENDKLGIFGGTIQNAINMAGDDDILVINPGGAEAAEWTYSTPSGETTSLTFQNTEFKGGGGNDDAFVYGAGAGVFAANTVWDSWRKVVLNNSRIDLADSSVDDIHLENNSMLVQHDGFVALRSQAGGAYPSALHVDGTSRVDLQDGAADDVIQVGTFRPSAGTVLAVDVDTSAAGYAPDDSDHIRNTAAPDHVYALGALVDVNLLGTPALSGARRIVDDKSSTGLNADPGVNATPDSSTNYLLVSDPSTAARSFWLQDEGSGGVYLLWTTNINETTTSGYIGGSATPGEDPGEAGRGFAALSASGPQAVSDIVGDLASGTPAVAISVATRAEPVVTSEEAALEPEVLYADGQGMSGQCAFGHRYSVWSSISGDRGEYGSADVDTLTGSLGAEADLGDMMGLGCNRAVLGGFLYTSAGDLTQPDATALQMNNWGGGAYLRGSTAQGFYGSILGHAGRGDVDVVNGVMAATASFEGTSYGVAANLGIKRPIAAATAIDLRGYAGWTRFDAEPFADSMGLTIDDISSETLVLGAHIGVEHSFTEQTTGVARLGVKWTDVESSIASSGAVSGFDSDYLVATGEVGMSGRLGSNIDVSVTAFGEVGNDIHRVGGRARLTLSF</sequence>
<evidence type="ECO:0000259" key="1">
    <source>
        <dbReference type="PROSITE" id="PS51208"/>
    </source>
</evidence>
<dbReference type="EMBL" id="JMQM01000001">
    <property type="protein sequence ID" value="KFB09493.1"/>
    <property type="molecule type" value="Genomic_DNA"/>
</dbReference>
<dbReference type="SUPFAM" id="SSF103515">
    <property type="entry name" value="Autotransporter"/>
    <property type="match status" value="1"/>
</dbReference>
<dbReference type="STRING" id="472175.EL18_00509"/>
<proteinExistence type="predicted"/>
<keyword evidence="3" id="KW-1185">Reference proteome</keyword>
<dbReference type="Gene3D" id="2.40.128.130">
    <property type="entry name" value="Autotransporter beta-domain"/>
    <property type="match status" value="1"/>
</dbReference>
<feature type="domain" description="Autotransporter" evidence="1">
    <location>
        <begin position="590"/>
        <end position="848"/>
    </location>
</feature>
<dbReference type="AlphaFoldDB" id="A0A084U957"/>
<accession>A0A084U957</accession>
<dbReference type="PROSITE" id="PS51208">
    <property type="entry name" value="AUTOTRANSPORTER"/>
    <property type="match status" value="1"/>
</dbReference>